<dbReference type="SUPFAM" id="SSF57756">
    <property type="entry name" value="Retrovirus zinc finger-like domains"/>
    <property type="match status" value="1"/>
</dbReference>
<dbReference type="EMBL" id="JASCZI010181757">
    <property type="protein sequence ID" value="MED6185699.1"/>
    <property type="molecule type" value="Genomic_DNA"/>
</dbReference>
<feature type="compositionally biased region" description="Basic and acidic residues" evidence="1">
    <location>
        <begin position="15"/>
        <end position="25"/>
    </location>
</feature>
<keyword evidence="3" id="KW-1185">Reference proteome</keyword>
<name>A0ABU6WK71_9FABA</name>
<accession>A0ABU6WK71</accession>
<dbReference type="Proteomes" id="UP001341840">
    <property type="component" value="Unassembled WGS sequence"/>
</dbReference>
<dbReference type="InterPro" id="IPR036875">
    <property type="entry name" value="Znf_CCHC_sf"/>
</dbReference>
<evidence type="ECO:0000313" key="3">
    <source>
        <dbReference type="Proteomes" id="UP001341840"/>
    </source>
</evidence>
<evidence type="ECO:0000313" key="2">
    <source>
        <dbReference type="EMBL" id="MED6185699.1"/>
    </source>
</evidence>
<reference evidence="2 3" key="1">
    <citation type="journal article" date="2023" name="Plants (Basel)">
        <title>Bridging the Gap: Combining Genomics and Transcriptomics Approaches to Understand Stylosanthes scabra, an Orphan Legume from the Brazilian Caatinga.</title>
        <authorList>
            <person name="Ferreira-Neto J.R.C."/>
            <person name="da Silva M.D."/>
            <person name="Binneck E."/>
            <person name="de Melo N.F."/>
            <person name="da Silva R.H."/>
            <person name="de Melo A.L.T.M."/>
            <person name="Pandolfi V."/>
            <person name="Bustamante F.O."/>
            <person name="Brasileiro-Vidal A.C."/>
            <person name="Benko-Iseppon A.M."/>
        </authorList>
    </citation>
    <scope>NUCLEOTIDE SEQUENCE [LARGE SCALE GENOMIC DNA]</scope>
    <source>
        <tissue evidence="2">Leaves</tissue>
    </source>
</reference>
<evidence type="ECO:0000256" key="1">
    <source>
        <dbReference type="SAM" id="MobiDB-lite"/>
    </source>
</evidence>
<comment type="caution">
    <text evidence="2">The sequence shown here is derived from an EMBL/GenBank/DDBJ whole genome shotgun (WGS) entry which is preliminary data.</text>
</comment>
<proteinExistence type="predicted"/>
<feature type="region of interest" description="Disordered" evidence="1">
    <location>
        <begin position="1"/>
        <end position="26"/>
    </location>
</feature>
<evidence type="ECO:0008006" key="4">
    <source>
        <dbReference type="Google" id="ProtNLM"/>
    </source>
</evidence>
<sequence length="97" mass="10529">MKDPSVATTKGAPKKGKEVASERSGVRVSKRKCRCCGEPGHTKRTFSRQDIEDGSEFGPADSVQAGDRACFGIKGGNYSFLGNSSHTRRHPFVSLRK</sequence>
<organism evidence="2 3">
    <name type="scientific">Stylosanthes scabra</name>
    <dbReference type="NCBI Taxonomy" id="79078"/>
    <lineage>
        <taxon>Eukaryota</taxon>
        <taxon>Viridiplantae</taxon>
        <taxon>Streptophyta</taxon>
        <taxon>Embryophyta</taxon>
        <taxon>Tracheophyta</taxon>
        <taxon>Spermatophyta</taxon>
        <taxon>Magnoliopsida</taxon>
        <taxon>eudicotyledons</taxon>
        <taxon>Gunneridae</taxon>
        <taxon>Pentapetalae</taxon>
        <taxon>rosids</taxon>
        <taxon>fabids</taxon>
        <taxon>Fabales</taxon>
        <taxon>Fabaceae</taxon>
        <taxon>Papilionoideae</taxon>
        <taxon>50 kb inversion clade</taxon>
        <taxon>dalbergioids sensu lato</taxon>
        <taxon>Dalbergieae</taxon>
        <taxon>Pterocarpus clade</taxon>
        <taxon>Stylosanthes</taxon>
    </lineage>
</organism>
<gene>
    <name evidence="2" type="ORF">PIB30_059594</name>
</gene>
<protein>
    <recommendedName>
        <fullName evidence="4">CCHC-type domain-containing protein</fullName>
    </recommendedName>
</protein>